<feature type="domain" description="Methyltransferase" evidence="1">
    <location>
        <begin position="37"/>
        <end position="123"/>
    </location>
</feature>
<dbReference type="InterPro" id="IPR041698">
    <property type="entry name" value="Methyltransf_25"/>
</dbReference>
<reference evidence="2 3" key="1">
    <citation type="journal article" date="2016" name="Nat. Commun.">
        <title>Thousands of microbial genomes shed light on interconnected biogeochemical processes in an aquifer system.</title>
        <authorList>
            <person name="Anantharaman K."/>
            <person name="Brown C.T."/>
            <person name="Hug L.A."/>
            <person name="Sharon I."/>
            <person name="Castelle C.J."/>
            <person name="Probst A.J."/>
            <person name="Thomas B.C."/>
            <person name="Singh A."/>
            <person name="Wilkins M.J."/>
            <person name="Karaoz U."/>
            <person name="Brodie E.L."/>
            <person name="Williams K.H."/>
            <person name="Hubbard S.S."/>
            <person name="Banfield J.F."/>
        </authorList>
    </citation>
    <scope>NUCLEOTIDE SEQUENCE [LARGE SCALE GENOMIC DNA]</scope>
</reference>
<accession>A0A1G2K6N5</accession>
<protein>
    <recommendedName>
        <fullName evidence="1">Methyltransferase domain-containing protein</fullName>
    </recommendedName>
</protein>
<dbReference type="EMBL" id="MHQB01000018">
    <property type="protein sequence ID" value="OGZ94150.1"/>
    <property type="molecule type" value="Genomic_DNA"/>
</dbReference>
<dbReference type="Proteomes" id="UP000177392">
    <property type="component" value="Unassembled WGS sequence"/>
</dbReference>
<comment type="caution">
    <text evidence="2">The sequence shown here is derived from an EMBL/GenBank/DDBJ whole genome shotgun (WGS) entry which is preliminary data.</text>
</comment>
<sequence length="261" mass="30686">MSSPIRPSKGDCEIYQDYLSRKKEVERVLILGSTPEVRDLAAKLPKAKIYVADFSHQMLSGMVKFIRHADPTKEIWIKDDWLSLFLSERSFDVIIGDLVLQQIPPENEKVFLKKVNSLLKKDGIFISRFHFISERFQSKTIEEIVKKVEVKKRSYNEKVTLIRLWVWERFSDPESRKMDRCLAAREYTEFIKRTKMSDEAIKKVEKTLIAWENAPYTWSPPTEKQLVDGLSDYFTIVDRKVATDHEDAIYYPIFNLSPKIK</sequence>
<evidence type="ECO:0000259" key="1">
    <source>
        <dbReference type="Pfam" id="PF13649"/>
    </source>
</evidence>
<name>A0A1G2K6N5_9BACT</name>
<evidence type="ECO:0000313" key="3">
    <source>
        <dbReference type="Proteomes" id="UP000177392"/>
    </source>
</evidence>
<gene>
    <name evidence="2" type="ORF">A2131_00025</name>
</gene>
<proteinExistence type="predicted"/>
<evidence type="ECO:0000313" key="2">
    <source>
        <dbReference type="EMBL" id="OGZ94150.1"/>
    </source>
</evidence>
<dbReference type="SUPFAM" id="SSF53335">
    <property type="entry name" value="S-adenosyl-L-methionine-dependent methyltransferases"/>
    <property type="match status" value="1"/>
</dbReference>
<dbReference type="InterPro" id="IPR029063">
    <property type="entry name" value="SAM-dependent_MTases_sf"/>
</dbReference>
<dbReference type="Gene3D" id="3.40.50.150">
    <property type="entry name" value="Vaccinia Virus protein VP39"/>
    <property type="match status" value="1"/>
</dbReference>
<dbReference type="AlphaFoldDB" id="A0A1G2K6N5"/>
<organism evidence="2 3">
    <name type="scientific">Candidatus Sungbacteria bacterium GWC2_49_10</name>
    <dbReference type="NCBI Taxonomy" id="1802263"/>
    <lineage>
        <taxon>Bacteria</taxon>
        <taxon>Candidatus Sungiibacteriota</taxon>
    </lineage>
</organism>
<dbReference type="CDD" id="cd02440">
    <property type="entry name" value="AdoMet_MTases"/>
    <property type="match status" value="1"/>
</dbReference>
<dbReference type="Pfam" id="PF13649">
    <property type="entry name" value="Methyltransf_25"/>
    <property type="match status" value="1"/>
</dbReference>